<name>A0A067MPQ5_BOTB1</name>
<dbReference type="HOGENOM" id="CLU_341937_0_0_1"/>
<gene>
    <name evidence="3" type="ORF">BOTBODRAFT_146179</name>
</gene>
<feature type="domain" description="RNase III" evidence="2">
    <location>
        <begin position="484"/>
        <end position="629"/>
    </location>
</feature>
<dbReference type="AlphaFoldDB" id="A0A067MPQ5"/>
<evidence type="ECO:0000256" key="1">
    <source>
        <dbReference type="SAM" id="MobiDB-lite"/>
    </source>
</evidence>
<dbReference type="InterPro" id="IPR036389">
    <property type="entry name" value="RNase_III_sf"/>
</dbReference>
<evidence type="ECO:0000313" key="4">
    <source>
        <dbReference type="Proteomes" id="UP000027195"/>
    </source>
</evidence>
<protein>
    <recommendedName>
        <fullName evidence="2">RNase III domain-containing protein</fullName>
    </recommendedName>
</protein>
<reference evidence="4" key="1">
    <citation type="journal article" date="2014" name="Proc. Natl. Acad. Sci. U.S.A.">
        <title>Extensive sampling of basidiomycete genomes demonstrates inadequacy of the white-rot/brown-rot paradigm for wood decay fungi.</title>
        <authorList>
            <person name="Riley R."/>
            <person name="Salamov A.A."/>
            <person name="Brown D.W."/>
            <person name="Nagy L.G."/>
            <person name="Floudas D."/>
            <person name="Held B.W."/>
            <person name="Levasseur A."/>
            <person name="Lombard V."/>
            <person name="Morin E."/>
            <person name="Otillar R."/>
            <person name="Lindquist E.A."/>
            <person name="Sun H."/>
            <person name="LaButti K.M."/>
            <person name="Schmutz J."/>
            <person name="Jabbour D."/>
            <person name="Luo H."/>
            <person name="Baker S.E."/>
            <person name="Pisabarro A.G."/>
            <person name="Walton J.D."/>
            <person name="Blanchette R.A."/>
            <person name="Henrissat B."/>
            <person name="Martin F."/>
            <person name="Cullen D."/>
            <person name="Hibbett D.S."/>
            <person name="Grigoriev I.V."/>
        </authorList>
    </citation>
    <scope>NUCLEOTIDE SEQUENCE [LARGE SCALE GENOMIC DNA]</scope>
    <source>
        <strain evidence="4">FD-172 SS1</strain>
    </source>
</reference>
<dbReference type="SUPFAM" id="SSF69065">
    <property type="entry name" value="RNase III domain-like"/>
    <property type="match status" value="1"/>
</dbReference>
<dbReference type="Proteomes" id="UP000027195">
    <property type="component" value="Unassembled WGS sequence"/>
</dbReference>
<proteinExistence type="predicted"/>
<accession>A0A067MPQ5</accession>
<sequence length="829" mass="91267">MATHGASYAGGSSKKRKAPGTPANARRKPSKRAYDAWSLQDPLTGAFITASTAVAAIQKFTLSRGTRPEFHYDAQNGTCTIRELTLEGLPIGNPFVGASLNTDPSSAETLTYSLLCRELFDRGKLDHRCFPGAPRPEAGLPQGIPGFWKRVMSFPSVRAFPTKITVDAGPSCVLGASLIIAPRRPLPYAQTETFAMWIEGERCTIRMEALDYIDPSAEQQTVAYKYTVRSRQAMSEKKFSCTKGELGCFILPSSESGIDWEVAGDDTSMLPPLNLYYPLILAQINKSMLAAELNWTMLGGRFEGKENDIGDVLSGHGAEIFAMAGRKVINYCASIELYLKDPLRTVKDADLLRQAVVCNEPIAAATRSSGLLRFARTKDQPSHMELDCTLSAKRYPMKKPIKPSDEWTAIFAKKIVGVGFMSVGVVEDNVQPAIEAAVYIAQQIGIPIESPRRLETERSAHLQAVQEEPTAGADFARVLVNDSNVNITLLNRSYVHKTVAIHHSYSSALLQWVGDPIYEILVFLYALRRWGALRPGHFASIVSDLANNATLSAIASISGLYHYLQSNSTLYDNVSASAVAIREAQEQQEVLKVISEEQEGGGFWWELSAPKAGADIIETIIATFHISNPYQNWDLAFNAIAKKFLDENFALNGAYNSQKILKQIFKSWKCDDHTWNLATSDSPEIEEIDPDVAQRHRAEIVVHGISLAACSSSVSQSMAKAKAEFMAVGALESQPGFMLQHCNCKNIQESKEAMAKLRKELLGAKKTFTEWLKSIGQGPLATLAEGLTWEHVKAWDEADLVTMHIQSYRTRMKILGKIASMNKLPSNSL</sequence>
<keyword evidence="4" id="KW-1185">Reference proteome</keyword>
<dbReference type="GO" id="GO:0004525">
    <property type="term" value="F:ribonuclease III activity"/>
    <property type="evidence" value="ECO:0007669"/>
    <property type="project" value="InterPro"/>
</dbReference>
<dbReference type="STRING" id="930990.A0A067MPQ5"/>
<dbReference type="Gene3D" id="1.10.1520.10">
    <property type="entry name" value="Ribonuclease III domain"/>
    <property type="match status" value="2"/>
</dbReference>
<dbReference type="InParanoid" id="A0A067MPQ5"/>
<dbReference type="Pfam" id="PF00636">
    <property type="entry name" value="Ribonuclease_3"/>
    <property type="match status" value="1"/>
</dbReference>
<evidence type="ECO:0000313" key="3">
    <source>
        <dbReference type="EMBL" id="KDQ13581.1"/>
    </source>
</evidence>
<feature type="region of interest" description="Disordered" evidence="1">
    <location>
        <begin position="1"/>
        <end position="33"/>
    </location>
</feature>
<dbReference type="PROSITE" id="PS50142">
    <property type="entry name" value="RNASE_3_2"/>
    <property type="match status" value="1"/>
</dbReference>
<dbReference type="EMBL" id="KL198043">
    <property type="protein sequence ID" value="KDQ13581.1"/>
    <property type="molecule type" value="Genomic_DNA"/>
</dbReference>
<evidence type="ECO:0000259" key="2">
    <source>
        <dbReference type="PROSITE" id="PS50142"/>
    </source>
</evidence>
<dbReference type="GO" id="GO:0006396">
    <property type="term" value="P:RNA processing"/>
    <property type="evidence" value="ECO:0007669"/>
    <property type="project" value="InterPro"/>
</dbReference>
<dbReference type="InterPro" id="IPR000999">
    <property type="entry name" value="RNase_III_dom"/>
</dbReference>
<organism evidence="3 4">
    <name type="scientific">Botryobasidium botryosum (strain FD-172 SS1)</name>
    <dbReference type="NCBI Taxonomy" id="930990"/>
    <lineage>
        <taxon>Eukaryota</taxon>
        <taxon>Fungi</taxon>
        <taxon>Dikarya</taxon>
        <taxon>Basidiomycota</taxon>
        <taxon>Agaricomycotina</taxon>
        <taxon>Agaricomycetes</taxon>
        <taxon>Cantharellales</taxon>
        <taxon>Botryobasidiaceae</taxon>
        <taxon>Botryobasidium</taxon>
    </lineage>
</organism>